<accession>A0ABT3YKH5</accession>
<name>A0ABT3YKH5_9HYPH</name>
<dbReference type="InterPro" id="IPR029063">
    <property type="entry name" value="SAM-dependent_MTases_sf"/>
</dbReference>
<dbReference type="GO" id="GO:0008168">
    <property type="term" value="F:methyltransferase activity"/>
    <property type="evidence" value="ECO:0007669"/>
    <property type="project" value="UniProtKB-KW"/>
</dbReference>
<reference evidence="1" key="1">
    <citation type="submission" date="2022-10" db="EMBL/GenBank/DDBJ databases">
        <title>Hoeflea sp. J2-29, isolated from marine algae.</title>
        <authorList>
            <person name="Kristyanto S."/>
            <person name="Kim J.M."/>
            <person name="Jeon C.O."/>
        </authorList>
    </citation>
    <scope>NUCLEOTIDE SEQUENCE</scope>
    <source>
        <strain evidence="1">J2-29</strain>
    </source>
</reference>
<keyword evidence="2" id="KW-1185">Reference proteome</keyword>
<gene>
    <name evidence="1" type="ORF">OEG82_20640</name>
</gene>
<dbReference type="RefSeq" id="WP_267614227.1">
    <property type="nucleotide sequence ID" value="NZ_JAOVZQ010000001.1"/>
</dbReference>
<comment type="caution">
    <text evidence="1">The sequence shown here is derived from an EMBL/GenBank/DDBJ whole genome shotgun (WGS) entry which is preliminary data.</text>
</comment>
<protein>
    <submittedName>
        <fullName evidence="1">Class I SAM-dependent methyltransferase</fullName>
    </submittedName>
</protein>
<keyword evidence="1" id="KW-0808">Transferase</keyword>
<dbReference type="Pfam" id="PF13578">
    <property type="entry name" value="Methyltransf_24"/>
    <property type="match status" value="1"/>
</dbReference>
<evidence type="ECO:0000313" key="2">
    <source>
        <dbReference type="Proteomes" id="UP001081283"/>
    </source>
</evidence>
<proteinExistence type="predicted"/>
<dbReference type="EMBL" id="JAOVZQ010000001">
    <property type="protein sequence ID" value="MCY0096399.1"/>
    <property type="molecule type" value="Genomic_DNA"/>
</dbReference>
<sequence>MSENTHDQVDMSPVYARYPVLAKVEAVLDPRFERRRPILNYIPKWKRGAEIGVFTGQFSELLIQIAKPIKYFAVDPWELAFGEHFPNWGEYTANGTLSTEAAYQAASHRLSRFPEVEIVTSKGVEWINSLDESSLDWAYVDSTHQYEPTLAELNALATKLAPDGILFGDDCWCRREHRHYGVFRAVRDFCRQNNFEIMLMDHAGQWAARRSID</sequence>
<dbReference type="SUPFAM" id="SSF53335">
    <property type="entry name" value="S-adenosyl-L-methionine-dependent methyltransferases"/>
    <property type="match status" value="1"/>
</dbReference>
<evidence type="ECO:0000313" key="1">
    <source>
        <dbReference type="EMBL" id="MCY0096399.1"/>
    </source>
</evidence>
<dbReference type="Gene3D" id="3.40.50.150">
    <property type="entry name" value="Vaccinia Virus protein VP39"/>
    <property type="match status" value="1"/>
</dbReference>
<dbReference type="Proteomes" id="UP001081283">
    <property type="component" value="Unassembled WGS sequence"/>
</dbReference>
<organism evidence="1 2">
    <name type="scientific">Hoeflea ulvae</name>
    <dbReference type="NCBI Taxonomy" id="2983764"/>
    <lineage>
        <taxon>Bacteria</taxon>
        <taxon>Pseudomonadati</taxon>
        <taxon>Pseudomonadota</taxon>
        <taxon>Alphaproteobacteria</taxon>
        <taxon>Hyphomicrobiales</taxon>
        <taxon>Rhizobiaceae</taxon>
        <taxon>Hoeflea</taxon>
    </lineage>
</organism>
<keyword evidence="1" id="KW-0489">Methyltransferase</keyword>
<dbReference type="GO" id="GO:0032259">
    <property type="term" value="P:methylation"/>
    <property type="evidence" value="ECO:0007669"/>
    <property type="project" value="UniProtKB-KW"/>
</dbReference>